<organism evidence="2 3">
    <name type="scientific">Staphylococcus marylandisciuri</name>
    <dbReference type="NCBI Taxonomy" id="2981529"/>
    <lineage>
        <taxon>Bacteria</taxon>
        <taxon>Bacillati</taxon>
        <taxon>Bacillota</taxon>
        <taxon>Bacilli</taxon>
        <taxon>Bacillales</taxon>
        <taxon>Staphylococcaceae</taxon>
        <taxon>Staphylococcus</taxon>
    </lineage>
</organism>
<evidence type="ECO:0000313" key="2">
    <source>
        <dbReference type="EMBL" id="MCU5747048.1"/>
    </source>
</evidence>
<evidence type="ECO:0000313" key="3">
    <source>
        <dbReference type="Proteomes" id="UP001209553"/>
    </source>
</evidence>
<keyword evidence="3" id="KW-1185">Reference proteome</keyword>
<sequence>MKDLKLIVNKEKSKVGTVTRLTFLSCLMTRVDGIYRFRPTPAAKENLKRTLRRLTKRNRPGTFKEIITEINQVTRGWINYFGRGFTKGFITKLQSWLNRRIRQLLLKRWKRTRTKYKMLRQYGLDKQIALRVAQLRKKY</sequence>
<feature type="domain" description="Group II intron maturase-specific" evidence="1">
    <location>
        <begin position="46"/>
        <end position="123"/>
    </location>
</feature>
<reference evidence="2 3" key="1">
    <citation type="journal article" date="2023" name="Int. J. Syst. Evol. Microbiol.">
        <title>Streptococcus sciuri sp. nov., Staphylococcus marylandisciuri sp. nov. and Staphylococcus americanisciuri sp. nov., isolated from faeces of eastern grey squirrel (Sciurus carolinensis).</title>
        <authorList>
            <person name="Volokhov D.V."/>
            <person name="Zagorodnyaya T.A."/>
            <person name="Furtak V.A."/>
            <person name="Nattanmai G."/>
            <person name="Randall L."/>
            <person name="Jose S."/>
            <person name="Gao Y."/>
            <person name="Eisenberg T."/>
            <person name="Delmonte P."/>
            <person name="Blom J."/>
            <person name="Mitchell K.K."/>
        </authorList>
    </citation>
    <scope>NUCLEOTIDE SEQUENCE [LARGE SCALE GENOMIC DNA]</scope>
    <source>
        <strain evidence="2 3">SQ8-PEA</strain>
    </source>
</reference>
<evidence type="ECO:0000259" key="1">
    <source>
        <dbReference type="Pfam" id="PF08388"/>
    </source>
</evidence>
<dbReference type="Proteomes" id="UP001209553">
    <property type="component" value="Unassembled WGS sequence"/>
</dbReference>
<gene>
    <name evidence="2" type="ORF">N9R04_10280</name>
</gene>
<accession>A0ABT2QST1</accession>
<protein>
    <recommendedName>
        <fullName evidence="1">Group II intron maturase-specific domain-containing protein</fullName>
    </recommendedName>
</protein>
<comment type="caution">
    <text evidence="2">The sequence shown here is derived from an EMBL/GenBank/DDBJ whole genome shotgun (WGS) entry which is preliminary data.</text>
</comment>
<dbReference type="EMBL" id="JAOPKZ010000019">
    <property type="protein sequence ID" value="MCU5747048.1"/>
    <property type="molecule type" value="Genomic_DNA"/>
</dbReference>
<dbReference type="InterPro" id="IPR013597">
    <property type="entry name" value="Mat_intron_G2"/>
</dbReference>
<dbReference type="Pfam" id="PF08388">
    <property type="entry name" value="GIIM"/>
    <property type="match status" value="1"/>
</dbReference>
<proteinExistence type="predicted"/>
<name>A0ABT2QST1_9STAP</name>